<protein>
    <submittedName>
        <fullName evidence="2">Uncharacterized protein</fullName>
    </submittedName>
</protein>
<reference evidence="2 3" key="1">
    <citation type="submission" date="2020-08" db="EMBL/GenBank/DDBJ databases">
        <title>Genomic Encyclopedia of Type Strains, Phase IV (KMG-IV): sequencing the most valuable type-strain genomes for metagenomic binning, comparative biology and taxonomic classification.</title>
        <authorList>
            <person name="Goeker M."/>
        </authorList>
    </citation>
    <scope>NUCLEOTIDE SEQUENCE [LARGE SCALE GENOMIC DNA]</scope>
    <source>
        <strain evidence="2 3">DSM 26723</strain>
    </source>
</reference>
<keyword evidence="1" id="KW-1133">Transmembrane helix</keyword>
<organism evidence="2 3">
    <name type="scientific">Povalibacter uvarum</name>
    <dbReference type="NCBI Taxonomy" id="732238"/>
    <lineage>
        <taxon>Bacteria</taxon>
        <taxon>Pseudomonadati</taxon>
        <taxon>Pseudomonadota</taxon>
        <taxon>Gammaproteobacteria</taxon>
        <taxon>Steroidobacterales</taxon>
        <taxon>Steroidobacteraceae</taxon>
        <taxon>Povalibacter</taxon>
    </lineage>
</organism>
<accession>A0A841HK87</accession>
<evidence type="ECO:0000313" key="2">
    <source>
        <dbReference type="EMBL" id="MBB6092435.1"/>
    </source>
</evidence>
<evidence type="ECO:0000256" key="1">
    <source>
        <dbReference type="SAM" id="Phobius"/>
    </source>
</evidence>
<comment type="caution">
    <text evidence="2">The sequence shown here is derived from an EMBL/GenBank/DDBJ whole genome shotgun (WGS) entry which is preliminary data.</text>
</comment>
<proteinExistence type="predicted"/>
<sequence>MRCHLSTNRHGYGAIAIRAREGWVLPWRSPHRAIVGVWVDWSMARPAILGKGWAPFLPYVGIFIPPAVSSFLHCAAFGALLRYPFLVPLPSVLH</sequence>
<dbReference type="AlphaFoldDB" id="A0A841HK87"/>
<evidence type="ECO:0000313" key="3">
    <source>
        <dbReference type="Proteomes" id="UP000588068"/>
    </source>
</evidence>
<keyword evidence="1" id="KW-0812">Transmembrane</keyword>
<keyword evidence="1" id="KW-0472">Membrane</keyword>
<gene>
    <name evidence="2" type="ORF">HNQ60_001313</name>
</gene>
<dbReference type="Proteomes" id="UP000588068">
    <property type="component" value="Unassembled WGS sequence"/>
</dbReference>
<feature type="transmembrane region" description="Helical" evidence="1">
    <location>
        <begin position="56"/>
        <end position="81"/>
    </location>
</feature>
<keyword evidence="3" id="KW-1185">Reference proteome</keyword>
<name>A0A841HK87_9GAMM</name>
<dbReference type="EMBL" id="JACHHZ010000002">
    <property type="protein sequence ID" value="MBB6092435.1"/>
    <property type="molecule type" value="Genomic_DNA"/>
</dbReference>